<proteinExistence type="predicted"/>
<name>Q5WRX0_LEGPL</name>
<geneLocation type="plasmid" evidence="1 2">
    <name>pLPL</name>
</geneLocation>
<organism evidence="1 2">
    <name type="scientific">Legionella pneumophila (strain Lens)</name>
    <dbReference type="NCBI Taxonomy" id="297245"/>
    <lineage>
        <taxon>Bacteria</taxon>
        <taxon>Pseudomonadati</taxon>
        <taxon>Pseudomonadota</taxon>
        <taxon>Gammaproteobacteria</taxon>
        <taxon>Legionellales</taxon>
        <taxon>Legionellaceae</taxon>
        <taxon>Legionella</taxon>
    </lineage>
</organism>
<keyword evidence="1" id="KW-0614">Plasmid</keyword>
<dbReference type="HOGENOM" id="CLU_3062998_0_0_6"/>
<dbReference type="AlphaFoldDB" id="Q5WRX0"/>
<dbReference type="EMBL" id="CR628339">
    <property type="protein sequence ID" value="CAH17357.1"/>
    <property type="molecule type" value="Genomic_DNA"/>
</dbReference>
<dbReference type="Proteomes" id="UP000002517">
    <property type="component" value="Plasmid pLPL"/>
</dbReference>
<dbReference type="RefSeq" id="WP_011212628.1">
    <property type="nucleotide sequence ID" value="NC_006366.1"/>
</dbReference>
<reference evidence="1 2" key="1">
    <citation type="journal article" date="2004" name="Nat. Genet.">
        <title>Evidence in the Legionella pneumophila genome for exploitation of host cell functions and high genome plasticity.</title>
        <authorList>
            <person name="Cazalet C."/>
            <person name="Rusniok C."/>
            <person name="Bruggemann H."/>
            <person name="Zidane N."/>
            <person name="Magnier A."/>
            <person name="Ma L."/>
            <person name="Tichit M."/>
            <person name="Jarraud S."/>
            <person name="Bouchier C."/>
            <person name="Vandenesch F."/>
            <person name="Kunst F."/>
            <person name="Etienne J."/>
            <person name="Glaser P."/>
            <person name="Buchrieser C."/>
        </authorList>
    </citation>
    <scope>NUCLEOTIDE SEQUENCE [LARGE SCALE GENOMIC DNA]</scope>
    <source>
        <strain evidence="1 2">Lens</strain>
        <plasmid evidence="2">Plasmid pLPL</plasmid>
    </source>
</reference>
<protein>
    <submittedName>
        <fullName evidence="1">Uncharacterized protein</fullName>
    </submittedName>
</protein>
<evidence type="ECO:0000313" key="1">
    <source>
        <dbReference type="EMBL" id="CAH17357.1"/>
    </source>
</evidence>
<sequence>MFVLHFNKEFASLIDLVLKAMGLGIRSINKIIENARNAKKKNEKKQRAKRKIY</sequence>
<accession>Q5WRX0</accession>
<dbReference type="KEGG" id="lpf:plpl0038"/>
<gene>
    <name evidence="1" type="ordered locus">plpl0038</name>
</gene>
<evidence type="ECO:0000313" key="2">
    <source>
        <dbReference type="Proteomes" id="UP000002517"/>
    </source>
</evidence>